<accession>A0A7W5H449</accession>
<reference evidence="2 3" key="1">
    <citation type="submission" date="2020-08" db="EMBL/GenBank/DDBJ databases">
        <title>Genomic Encyclopedia of Type Strains, Phase III (KMG-III): the genomes of soil and plant-associated and newly described type strains.</title>
        <authorList>
            <person name="Whitman W."/>
        </authorList>
    </citation>
    <scope>NUCLEOTIDE SEQUENCE [LARGE SCALE GENOMIC DNA]</scope>
    <source>
        <strain evidence="2 3">CECT 8075</strain>
    </source>
</reference>
<evidence type="ECO:0000256" key="1">
    <source>
        <dbReference type="SAM" id="MobiDB-lite"/>
    </source>
</evidence>
<dbReference type="AlphaFoldDB" id="A0A7W5H449"/>
<organism evidence="2 3">
    <name type="scientific">Aporhodopirellula rubra</name>
    <dbReference type="NCBI Taxonomy" id="980271"/>
    <lineage>
        <taxon>Bacteria</taxon>
        <taxon>Pseudomonadati</taxon>
        <taxon>Planctomycetota</taxon>
        <taxon>Planctomycetia</taxon>
        <taxon>Pirellulales</taxon>
        <taxon>Pirellulaceae</taxon>
        <taxon>Aporhodopirellula</taxon>
    </lineage>
</organism>
<name>A0A7W5H449_9BACT</name>
<comment type="caution">
    <text evidence="2">The sequence shown here is derived from an EMBL/GenBank/DDBJ whole genome shotgun (WGS) entry which is preliminary data.</text>
</comment>
<proteinExistence type="predicted"/>
<evidence type="ECO:0000313" key="3">
    <source>
        <dbReference type="Proteomes" id="UP000536179"/>
    </source>
</evidence>
<evidence type="ECO:0000313" key="2">
    <source>
        <dbReference type="EMBL" id="MBB3204788.1"/>
    </source>
</evidence>
<feature type="region of interest" description="Disordered" evidence="1">
    <location>
        <begin position="20"/>
        <end position="47"/>
    </location>
</feature>
<gene>
    <name evidence="2" type="ORF">FHS27_000555</name>
</gene>
<keyword evidence="3" id="KW-1185">Reference proteome</keyword>
<dbReference type="RefSeq" id="WP_184301398.1">
    <property type="nucleotide sequence ID" value="NZ_JACHXU010000002.1"/>
</dbReference>
<protein>
    <submittedName>
        <fullName evidence="2">Uncharacterized protein</fullName>
    </submittedName>
</protein>
<dbReference type="EMBL" id="JACHXU010000002">
    <property type="protein sequence ID" value="MBB3204788.1"/>
    <property type="molecule type" value="Genomic_DNA"/>
</dbReference>
<sequence length="47" mass="4882">MVHPLGDVGYSNGGYGNGGYSNGGYSKRANPSGSRPLANVSYFDKRG</sequence>
<dbReference type="Proteomes" id="UP000536179">
    <property type="component" value="Unassembled WGS sequence"/>
</dbReference>